<dbReference type="Proteomes" id="UP000655588">
    <property type="component" value="Unassembled WGS sequence"/>
</dbReference>
<dbReference type="Pfam" id="PF16486">
    <property type="entry name" value="ArgoN"/>
    <property type="match status" value="1"/>
</dbReference>
<keyword evidence="5" id="KW-1185">Reference proteome</keyword>
<dbReference type="InterPro" id="IPR036397">
    <property type="entry name" value="RNaseH_sf"/>
</dbReference>
<dbReference type="PANTHER" id="PTHR22891">
    <property type="entry name" value="EUKARYOTIC TRANSLATION INITIATION FACTOR 2C"/>
    <property type="match status" value="1"/>
</dbReference>
<feature type="compositionally biased region" description="Low complexity" evidence="1">
    <location>
        <begin position="109"/>
        <end position="119"/>
    </location>
</feature>
<feature type="compositionally biased region" description="Polar residues" evidence="1">
    <location>
        <begin position="232"/>
        <end position="244"/>
    </location>
</feature>
<proteinExistence type="predicted"/>
<dbReference type="InterPro" id="IPR036085">
    <property type="entry name" value="PAZ_dom_sf"/>
</dbReference>
<evidence type="ECO:0000259" key="3">
    <source>
        <dbReference type="PROSITE" id="PS50822"/>
    </source>
</evidence>
<dbReference type="SMART" id="SM00949">
    <property type="entry name" value="PAZ"/>
    <property type="match status" value="1"/>
</dbReference>
<dbReference type="Pfam" id="PF16488">
    <property type="entry name" value="ArgoL2"/>
    <property type="match status" value="1"/>
</dbReference>
<reference evidence="4" key="1">
    <citation type="submission" date="2019-11" db="EMBL/GenBank/DDBJ databases">
        <title>The nuclear and mitochondrial genomes of Frieseomelitta varia - a highly eusocial stingless bee (Meliponini) with a permanently sterile worker caste.</title>
        <authorList>
            <person name="Freitas F.C.P."/>
            <person name="Lourenco A.P."/>
            <person name="Nunes F.M.F."/>
            <person name="Paschoal A.R."/>
            <person name="Abreu F.C.P."/>
            <person name="Barbin F.O."/>
            <person name="Bataglia L."/>
            <person name="Cardoso-Junior C.A.M."/>
            <person name="Cervoni M.S."/>
            <person name="Silva S.R."/>
            <person name="Dalarmi F."/>
            <person name="Del Lama M.A."/>
            <person name="Depintor T.S."/>
            <person name="Ferreira K.M."/>
            <person name="Goria P.S."/>
            <person name="Jaskot M.C."/>
            <person name="Lago D.C."/>
            <person name="Luna-Lucena D."/>
            <person name="Moda L.M."/>
            <person name="Nascimento L."/>
            <person name="Pedrino M."/>
            <person name="Rabico F.O."/>
            <person name="Sanches F.C."/>
            <person name="Santos D.E."/>
            <person name="Santos C.G."/>
            <person name="Vieira J."/>
            <person name="Lopes T.F."/>
            <person name="Barchuk A.R."/>
            <person name="Hartfelder K."/>
            <person name="Simoes Z.L.P."/>
            <person name="Bitondi M.M.G."/>
            <person name="Pinheiro D.G."/>
        </authorList>
    </citation>
    <scope>NUCLEOTIDE SEQUENCE</scope>
    <source>
        <strain evidence="4">USP_RPSP 00005682</strain>
        <tissue evidence="4">Whole individual</tissue>
    </source>
</reference>
<feature type="compositionally biased region" description="Low complexity" evidence="1">
    <location>
        <begin position="156"/>
        <end position="201"/>
    </location>
</feature>
<dbReference type="GO" id="GO:0034587">
    <property type="term" value="P:piRNA processing"/>
    <property type="evidence" value="ECO:0007669"/>
    <property type="project" value="UniProtKB-ARBA"/>
</dbReference>
<dbReference type="Gene3D" id="3.40.50.2300">
    <property type="match status" value="1"/>
</dbReference>
<feature type="compositionally biased region" description="Low complexity" evidence="1">
    <location>
        <begin position="560"/>
        <end position="597"/>
    </location>
</feature>
<dbReference type="Pfam" id="PF02170">
    <property type="entry name" value="PAZ"/>
    <property type="match status" value="1"/>
</dbReference>
<dbReference type="Pfam" id="PF08699">
    <property type="entry name" value="ArgoL1"/>
    <property type="match status" value="1"/>
</dbReference>
<feature type="domain" description="PAZ" evidence="2">
    <location>
        <begin position="875"/>
        <end position="995"/>
    </location>
</feature>
<dbReference type="CDD" id="cd02846">
    <property type="entry name" value="PAZ_argonaute_like"/>
    <property type="match status" value="1"/>
</dbReference>
<comment type="caution">
    <text evidence="4">The sequence shown here is derived from an EMBL/GenBank/DDBJ whole genome shotgun (WGS) entry which is preliminary data.</text>
</comment>
<protein>
    <recommendedName>
        <fullName evidence="6">Protein argonaute-2</fullName>
    </recommendedName>
</protein>
<dbReference type="InterPro" id="IPR014811">
    <property type="entry name" value="ArgoL1"/>
</dbReference>
<feature type="compositionally biased region" description="Low complexity" evidence="1">
    <location>
        <begin position="434"/>
        <end position="489"/>
    </location>
</feature>
<dbReference type="InterPro" id="IPR045246">
    <property type="entry name" value="Piwi_ago-like"/>
</dbReference>
<dbReference type="PROSITE" id="PS50821">
    <property type="entry name" value="PAZ"/>
    <property type="match status" value="1"/>
</dbReference>
<feature type="compositionally biased region" description="Low complexity" evidence="1">
    <location>
        <begin position="252"/>
        <end position="273"/>
    </location>
</feature>
<name>A0A833RVZ9_9HYME</name>
<feature type="region of interest" description="Disordered" evidence="1">
    <location>
        <begin position="146"/>
        <end position="612"/>
    </location>
</feature>
<dbReference type="InterPro" id="IPR032472">
    <property type="entry name" value="ArgoL2"/>
</dbReference>
<dbReference type="Pfam" id="PF02171">
    <property type="entry name" value="Piwi"/>
    <property type="match status" value="1"/>
</dbReference>
<feature type="compositionally biased region" description="Polar residues" evidence="1">
    <location>
        <begin position="124"/>
        <end position="134"/>
    </location>
</feature>
<dbReference type="InterPro" id="IPR032474">
    <property type="entry name" value="Argonaute_N"/>
</dbReference>
<dbReference type="InterPro" id="IPR003100">
    <property type="entry name" value="PAZ_dom"/>
</dbReference>
<evidence type="ECO:0000313" key="4">
    <source>
        <dbReference type="EMBL" id="KAF3430133.1"/>
    </source>
</evidence>
<feature type="compositionally biased region" description="Low complexity" evidence="1">
    <location>
        <begin position="308"/>
        <end position="363"/>
    </location>
</feature>
<accession>A0A833RVZ9</accession>
<feature type="region of interest" description="Disordered" evidence="1">
    <location>
        <begin position="1"/>
        <end position="134"/>
    </location>
</feature>
<sequence length="1496" mass="169502">MGKGGSKKKSQKSKEASKQKSSKQKQKDRSQEPSTSRQHQPCSSKQQQQALQDTPQEQSSSGTQQQKTTHDTQQQQSTRSTQQQQVLQGSEQTRPSRGTQQQRSPHDTQQQQILQGTPQAELSRGTQQPQSKTSVITLVYSPIYTPKVQSQHDTQEQQSPHGGQQQQVSQVTPQERSSSGTQQQQTAHGTQQQQVSQPTQQAWPSRGTQQQQPPHGIQQQQSPHGSQQQQITHGMQQLQVSQGLPQAWPSHGAQQQQSPHGIQQQQPPQGTQQAWPSRGTQQQQTTYVIQQQEVSQGLPQAWPSRGAQQQQSPHGTQQQQPPHGIQQQQSPHGIQQQQSPHGTQQQQITHGTQQQQVLQGTPQAWPSRGAQQQQSPHGTQQQQPPHGIQQQQSPHGIQQQQPPHGTQQQQITHGTQQQQVSQGTPQAWPSRGAQQQQSPHGTQQQQPPHGTQQQQPPHGIQQQQPPHGTQQQQITHGTQQQQVSQGTQQAWPSRGAQQQQSPHGTQQQQPPHGTQQQQPPHGIQQQQPPHGTQQQQITHGTQQQQVSQGTQQAWSFGGAQQQQLPSGSQQQQLPCGSQQQQLPCGTQQQQPPRGTQQALSLIRTKKKSTHDTKKQCLLSYENTKVLVPIRPWPRGTHQAWPTTPVPSDAFKTKESVEIKTVQDYSKLIPLKTSRSGGQVGRKIIVETNMLKLNFPKNFQARIIHYDVDIVPDKPKCFLRFVFEEFRKIHCPNRYPAFDGRKNAYSANDLPFGNESKVEEIDVFDKEHRKNRTFKICLKKVSVLDLSWLKSQLTIENFDNETKQKCIQALDVILRHGPAYKYTTVGRSLFQPPEGRVVSLSNGLDLWIGIFQSVIIGSKPYLNVDVAHKGFPTEQPVINLMKEFCKNPRSDVLPADITAADIKRNGDKITKFLKGLKVQYELPGQPTTKRTYNVNGLVPSPRENKFYLSDGTSCTVEQYFLKAKKYKIKHNDLPCLWVGSRSTNIHVPPELCTVVAGQVQRKKMNDIQTSKMIREAATDTKKRKQKILEGFAKMDVNHQPTLVNEFHFSVQGEFEKVPARVLQAPMLEYHEKNINVQKGTWRADKFLNPCTLPDNSWTILNLDGYVRDPDLYNLQSKLQQCGKSLNMNINKPQTPFRTLRLQRDSRNIQEYFMEKKQQSIKLVIVILPYVEYAYSVVKQISEIHIIGGIVTQCIRQQTLKRLSDSTIGNILLKINSKLNGINHKLALSHRPPCLDIPCMIVGADVTHPSPDAVNIPSIAAVAASHDPNAFQYNVEIRLQSPREEIIADLKQIMIKQLVYFYQRTGHKPRRLIFYRDGVSEGQLAQVINYELFAIKEAIAQLENTKTCMVPITFLVVQKRHHIRLFPTDMRNSDDRNFNVQAGTIVDSEITHPTQIDFYLVSHASIQGTARPTKYRCIWNENGMHEDEIEELTYYLCHLFARCTRSVSYPAPTYYAHLAAFRARALIHNVDLDLTNLQKEQDKKLNLQLNENSPMFFV</sequence>
<evidence type="ECO:0000256" key="1">
    <source>
        <dbReference type="SAM" id="MobiDB-lite"/>
    </source>
</evidence>
<dbReference type="SUPFAM" id="SSF101690">
    <property type="entry name" value="PAZ domain"/>
    <property type="match status" value="1"/>
</dbReference>
<feature type="compositionally biased region" description="Low complexity" evidence="1">
    <location>
        <begin position="497"/>
        <end position="552"/>
    </location>
</feature>
<dbReference type="SMART" id="SM00950">
    <property type="entry name" value="Piwi"/>
    <property type="match status" value="1"/>
</dbReference>
<dbReference type="SUPFAM" id="SSF53098">
    <property type="entry name" value="Ribonuclease H-like"/>
    <property type="match status" value="1"/>
</dbReference>
<dbReference type="CDD" id="cd04657">
    <property type="entry name" value="Piwi_ago-like"/>
    <property type="match status" value="1"/>
</dbReference>
<dbReference type="EMBL" id="WNWW01000130">
    <property type="protein sequence ID" value="KAF3430133.1"/>
    <property type="molecule type" value="Genomic_DNA"/>
</dbReference>
<feature type="compositionally biased region" description="Low complexity" evidence="1">
    <location>
        <begin position="209"/>
        <end position="231"/>
    </location>
</feature>
<gene>
    <name evidence="4" type="ORF">E2986_05021</name>
</gene>
<dbReference type="Gene3D" id="3.30.420.10">
    <property type="entry name" value="Ribonuclease H-like superfamily/Ribonuclease H"/>
    <property type="match status" value="1"/>
</dbReference>
<feature type="compositionally biased region" description="Low complexity" evidence="1">
    <location>
        <begin position="371"/>
        <end position="426"/>
    </location>
</feature>
<dbReference type="InterPro" id="IPR003165">
    <property type="entry name" value="Piwi"/>
</dbReference>
<dbReference type="GO" id="GO:0003723">
    <property type="term" value="F:RNA binding"/>
    <property type="evidence" value="ECO:0007669"/>
    <property type="project" value="InterPro"/>
</dbReference>
<evidence type="ECO:0000313" key="5">
    <source>
        <dbReference type="Proteomes" id="UP000655588"/>
    </source>
</evidence>
<feature type="domain" description="Piwi" evidence="3">
    <location>
        <begin position="1187"/>
        <end position="1466"/>
    </location>
</feature>
<dbReference type="PROSITE" id="PS50822">
    <property type="entry name" value="PIWI"/>
    <property type="match status" value="1"/>
</dbReference>
<feature type="compositionally biased region" description="Low complexity" evidence="1">
    <location>
        <begin position="280"/>
        <end position="292"/>
    </location>
</feature>
<dbReference type="InterPro" id="IPR012337">
    <property type="entry name" value="RNaseH-like_sf"/>
</dbReference>
<dbReference type="SMART" id="SM01163">
    <property type="entry name" value="DUF1785"/>
    <property type="match status" value="1"/>
</dbReference>
<evidence type="ECO:0000259" key="2">
    <source>
        <dbReference type="PROSITE" id="PS50821"/>
    </source>
</evidence>
<organism evidence="4 5">
    <name type="scientific">Frieseomelitta varia</name>
    <dbReference type="NCBI Taxonomy" id="561572"/>
    <lineage>
        <taxon>Eukaryota</taxon>
        <taxon>Metazoa</taxon>
        <taxon>Ecdysozoa</taxon>
        <taxon>Arthropoda</taxon>
        <taxon>Hexapoda</taxon>
        <taxon>Insecta</taxon>
        <taxon>Pterygota</taxon>
        <taxon>Neoptera</taxon>
        <taxon>Endopterygota</taxon>
        <taxon>Hymenoptera</taxon>
        <taxon>Apocrita</taxon>
        <taxon>Aculeata</taxon>
        <taxon>Apoidea</taxon>
        <taxon>Anthophila</taxon>
        <taxon>Apidae</taxon>
        <taxon>Frieseomelitta</taxon>
    </lineage>
</organism>
<feature type="compositionally biased region" description="Low complexity" evidence="1">
    <location>
        <begin position="38"/>
        <end position="93"/>
    </location>
</feature>
<feature type="compositionally biased region" description="Basic residues" evidence="1">
    <location>
        <begin position="1"/>
        <end position="11"/>
    </location>
</feature>
<evidence type="ECO:0008006" key="6">
    <source>
        <dbReference type="Google" id="ProtNLM"/>
    </source>
</evidence>
<dbReference type="Gene3D" id="2.170.260.10">
    <property type="entry name" value="paz domain"/>
    <property type="match status" value="1"/>
</dbReference>